<dbReference type="OrthoDB" id="9759601at2"/>
<evidence type="ECO:0000313" key="2">
    <source>
        <dbReference type="EMBL" id="QGQ94635.1"/>
    </source>
</evidence>
<dbReference type="InterPro" id="IPR037522">
    <property type="entry name" value="HD_GYP_dom"/>
</dbReference>
<keyword evidence="3" id="KW-1185">Reference proteome</keyword>
<dbReference type="CDD" id="cd00077">
    <property type="entry name" value="HDc"/>
    <property type="match status" value="1"/>
</dbReference>
<gene>
    <name evidence="2" type="ORF">EHS13_06915</name>
</gene>
<proteinExistence type="predicted"/>
<evidence type="ECO:0000259" key="1">
    <source>
        <dbReference type="PROSITE" id="PS51832"/>
    </source>
</evidence>
<name>A0A6B8RGC7_9BACL</name>
<dbReference type="PROSITE" id="PS51832">
    <property type="entry name" value="HD_GYP"/>
    <property type="match status" value="1"/>
</dbReference>
<dbReference type="Gene3D" id="1.10.3210.10">
    <property type="entry name" value="Hypothetical protein af1432"/>
    <property type="match status" value="1"/>
</dbReference>
<accession>A0A6B8RGC7</accession>
<dbReference type="InterPro" id="IPR003607">
    <property type="entry name" value="HD/PDEase_dom"/>
</dbReference>
<dbReference type="Proteomes" id="UP000426246">
    <property type="component" value="Chromosome"/>
</dbReference>
<dbReference type="PANTHER" id="PTHR43155">
    <property type="entry name" value="CYCLIC DI-GMP PHOSPHODIESTERASE PA4108-RELATED"/>
    <property type="match status" value="1"/>
</dbReference>
<dbReference type="RefSeq" id="WP_155699642.1">
    <property type="nucleotide sequence ID" value="NZ_CP034235.1"/>
</dbReference>
<dbReference type="Pfam" id="PF13487">
    <property type="entry name" value="HD_5"/>
    <property type="match status" value="1"/>
</dbReference>
<dbReference type="SUPFAM" id="SSF109604">
    <property type="entry name" value="HD-domain/PDEase-like"/>
    <property type="match status" value="1"/>
</dbReference>
<dbReference type="AlphaFoldDB" id="A0A6B8RGC7"/>
<organism evidence="2 3">
    <name type="scientific">Paenibacillus psychroresistens</name>
    <dbReference type="NCBI Taxonomy" id="1778678"/>
    <lineage>
        <taxon>Bacteria</taxon>
        <taxon>Bacillati</taxon>
        <taxon>Bacillota</taxon>
        <taxon>Bacilli</taxon>
        <taxon>Bacillales</taxon>
        <taxon>Paenibacillaceae</taxon>
        <taxon>Paenibacillus</taxon>
    </lineage>
</organism>
<evidence type="ECO:0000313" key="3">
    <source>
        <dbReference type="Proteomes" id="UP000426246"/>
    </source>
</evidence>
<sequence length="360" mass="40583">MKYLHIASVNPGDIVAKTITSDNGSTLLGLGQVLTDNFIARLKKMGIDYLYVEDPKTSDLIPEEIISDETRQRAFKAIQTTVNHLTDMPYVIGIASMPQLGERFRLICGEFMKEISRRPHMRIHLMNLFVKDDYLFHQSINVTVLALMIGVAKGYNQVQLTELGMSALLFDIGMVSTPKHLWNKKTEITPIERQLIQTHAQVGYEILDRQDGVSPLVARVALEHHERFDGSGYPNGLKGSQIHEYSQIISIADVYSALTSLRAYRHRYTPSDAIEFLLATGNQQFDIKLIQQFCSYITIYPVTSTVRLNTGQIAVVSATNRNFIHRPVVRIIQEANGQPSVSRHEIDLFHSTNITIVSSL</sequence>
<reference evidence="3" key="1">
    <citation type="submission" date="2018-11" db="EMBL/GenBank/DDBJ databases">
        <title>Complete genome sequence of Paenibacillus sp. ML311-T8.</title>
        <authorList>
            <person name="Nam Y.-D."/>
            <person name="Kang J."/>
            <person name="Chung W.-H."/>
            <person name="Park Y.S."/>
        </authorList>
    </citation>
    <scope>NUCLEOTIDE SEQUENCE [LARGE SCALE GENOMIC DNA]</scope>
    <source>
        <strain evidence="3">ML311-T8</strain>
    </source>
</reference>
<dbReference type="SMART" id="SM00471">
    <property type="entry name" value="HDc"/>
    <property type="match status" value="1"/>
</dbReference>
<dbReference type="KEGG" id="ppsc:EHS13_06915"/>
<feature type="domain" description="HD-GYP" evidence="1">
    <location>
        <begin position="113"/>
        <end position="309"/>
    </location>
</feature>
<dbReference type="PANTHER" id="PTHR43155:SF2">
    <property type="entry name" value="CYCLIC DI-GMP PHOSPHODIESTERASE PA4108"/>
    <property type="match status" value="1"/>
</dbReference>
<dbReference type="EMBL" id="CP034235">
    <property type="protein sequence ID" value="QGQ94635.1"/>
    <property type="molecule type" value="Genomic_DNA"/>
</dbReference>
<protein>
    <submittedName>
        <fullName evidence="2">HD-GYP domain-containing protein</fullName>
    </submittedName>
</protein>